<sequence length="645" mass="69896">MPGNLEETCDPIAPEATTTATRVQLSQIIAALPASVQENVHLSITGLSHRMPYSRLPHERKAKSRLLANASSLTLHDVPIWTSRSGATLISIESCAVTQPMSLLQLPFSVHMRVEIPSQGCHGGDAKGCTDFLVDMCHPMHALTDADVPVCIVSVTVKDNICHVVLVTSAGSLLLCMISMSSRILSSKVVLGYNVTMCSMLQNTLYFLSNGRLYSTELNSVHVVPPLQLQPHLVPHGAKVLTHISTDYTEVHAMSSTGTVYSGTCSGLVRVCSFESNSIVSLVAVSGKKVAYAILRSNMTAYLCTSHGDTLTTYNAVLQIQQTVDKQGVLLLLRGLIILIYGDTAYSIVISSTADLDLLDAFSSRILSSNIMGNTLAVVYSCGDECFRLTARFPPLSKSQLKRMSLQNCISMQSTKVKPIGITALASSGSSFFMLTAHNSPFCSVYFLALCERSKQTHKAGAEHCIFGSKCVEPSLCSLCRCKYSWNTAPSINPDPSGTNLNWYIAALTEAGRCLDYDCAIQIIKKEIDCDKVKTELINQYVTSPLAPFLNSFVLDLAQLEVLTQTGCSFVALHVAILIVQRYGASTPWLTALVCQDTKMSKRHLRDLASIFSLHLGFFGIPVLGSPTRRNVASDSALNCESAEN</sequence>
<protein>
    <submittedName>
        <fullName evidence="1">Uncharacterized protein</fullName>
    </submittedName>
</protein>
<comment type="caution">
    <text evidence="1">The sequence shown here is derived from an EMBL/GenBank/DDBJ whole genome shotgun (WGS) entry which is preliminary data.</text>
</comment>
<dbReference type="KEGG" id="gla:GL50803_0022308"/>
<accession>A8BTX8</accession>
<dbReference type="HOGENOM" id="CLU_424824_0_0_1"/>
<dbReference type="GeneID" id="5697729"/>
<dbReference type="Proteomes" id="UP000001548">
    <property type="component" value="Unassembled WGS sequence"/>
</dbReference>
<dbReference type="EMBL" id="AACB03000005">
    <property type="protein sequence ID" value="KAE8301255.1"/>
    <property type="molecule type" value="Genomic_DNA"/>
</dbReference>
<evidence type="ECO:0000313" key="1">
    <source>
        <dbReference type="EMBL" id="KAE8301255.1"/>
    </source>
</evidence>
<reference evidence="1 2" key="1">
    <citation type="journal article" date="2007" name="Science">
        <title>Genomic minimalism in the early diverging intestinal parasite Giardia lamblia.</title>
        <authorList>
            <person name="Morrison H.G."/>
            <person name="McArthur A.G."/>
            <person name="Gillin F.D."/>
            <person name="Aley S.B."/>
            <person name="Adam R.D."/>
            <person name="Olsen G.J."/>
            <person name="Best A.A."/>
            <person name="Cande W.Z."/>
            <person name="Chen F."/>
            <person name="Cipriano M.J."/>
            <person name="Davids B.J."/>
            <person name="Dawson S.C."/>
            <person name="Elmendorf H.G."/>
            <person name="Hehl A.B."/>
            <person name="Holder M.E."/>
            <person name="Huse S.M."/>
            <person name="Kim U.U."/>
            <person name="Lasek-Nesselquist E."/>
            <person name="Manning G."/>
            <person name="Nigam A."/>
            <person name="Nixon J.E."/>
            <person name="Palm D."/>
            <person name="Passamaneck N.E."/>
            <person name="Prabhu A."/>
            <person name="Reich C.I."/>
            <person name="Reiner D.S."/>
            <person name="Samuelson J."/>
            <person name="Svard S.G."/>
            <person name="Sogin M.L."/>
        </authorList>
    </citation>
    <scope>NUCLEOTIDE SEQUENCE [LARGE SCALE GENOMIC DNA]</scope>
    <source>
        <strain evidence="1 2">WB C6</strain>
    </source>
</reference>
<dbReference type="AlphaFoldDB" id="A8BTX8"/>
<dbReference type="VEuPathDB" id="GiardiaDB:GL50803_22308"/>
<dbReference type="RefSeq" id="XP_001704867.1">
    <property type="nucleotide sequence ID" value="XM_001704815.1"/>
</dbReference>
<name>A8BTX8_GIAIC</name>
<keyword evidence="2" id="KW-1185">Reference proteome</keyword>
<evidence type="ECO:0000313" key="2">
    <source>
        <dbReference type="Proteomes" id="UP000001548"/>
    </source>
</evidence>
<organism evidence="1 2">
    <name type="scientific">Giardia intestinalis (strain ATCC 50803 / WB clone C6)</name>
    <name type="common">Giardia lamblia</name>
    <dbReference type="NCBI Taxonomy" id="184922"/>
    <lineage>
        <taxon>Eukaryota</taxon>
        <taxon>Metamonada</taxon>
        <taxon>Diplomonadida</taxon>
        <taxon>Hexamitidae</taxon>
        <taxon>Giardiinae</taxon>
        <taxon>Giardia</taxon>
    </lineage>
</organism>
<gene>
    <name evidence="1" type="ORF">GL50803_0022308</name>
</gene>
<dbReference type="OMA" id="HDVPIWT"/>
<proteinExistence type="predicted"/>